<evidence type="ECO:0008006" key="4">
    <source>
        <dbReference type="Google" id="ProtNLM"/>
    </source>
</evidence>
<keyword evidence="3" id="KW-1185">Reference proteome</keyword>
<evidence type="ECO:0000256" key="1">
    <source>
        <dbReference type="SAM" id="Phobius"/>
    </source>
</evidence>
<dbReference type="AlphaFoldDB" id="A0A851GG24"/>
<keyword evidence="1" id="KW-1133">Transmembrane helix</keyword>
<dbReference type="Proteomes" id="UP000557872">
    <property type="component" value="Unassembled WGS sequence"/>
</dbReference>
<reference evidence="2 3" key="1">
    <citation type="submission" date="2020-07" db="EMBL/GenBank/DDBJ databases">
        <title>Roseicoccus Jingziensis gen. nov., sp. nov., isolated from coastal seawater.</title>
        <authorList>
            <person name="Feng X."/>
        </authorList>
    </citation>
    <scope>NUCLEOTIDE SEQUENCE [LARGE SCALE GENOMIC DNA]</scope>
    <source>
        <strain evidence="2 3">N1E253</strain>
    </source>
</reference>
<accession>A0A851GG24</accession>
<evidence type="ECO:0000313" key="3">
    <source>
        <dbReference type="Proteomes" id="UP000557872"/>
    </source>
</evidence>
<name>A0A851GG24_9BACT</name>
<sequence>MYDIFKDIVLDSGGKTQGLVAFFLSFIVFSFIMVRAWRARRDDEKHVASLPLNNDTETSHTTQP</sequence>
<evidence type="ECO:0000313" key="2">
    <source>
        <dbReference type="EMBL" id="NWK56728.1"/>
    </source>
</evidence>
<keyword evidence="1" id="KW-0812">Transmembrane</keyword>
<keyword evidence="1" id="KW-0472">Membrane</keyword>
<gene>
    <name evidence="2" type="ORF">HW115_13980</name>
</gene>
<protein>
    <recommendedName>
        <fullName evidence="4">CcoQ/FixQ family Cbb3-type cytochrome c oxidase assembly chaperone</fullName>
    </recommendedName>
</protein>
<feature type="transmembrane region" description="Helical" evidence="1">
    <location>
        <begin position="20"/>
        <end position="37"/>
    </location>
</feature>
<comment type="caution">
    <text evidence="2">The sequence shown here is derived from an EMBL/GenBank/DDBJ whole genome shotgun (WGS) entry which is preliminary data.</text>
</comment>
<proteinExistence type="predicted"/>
<organism evidence="2 3">
    <name type="scientific">Oceaniferula marina</name>
    <dbReference type="NCBI Taxonomy" id="2748318"/>
    <lineage>
        <taxon>Bacteria</taxon>
        <taxon>Pseudomonadati</taxon>
        <taxon>Verrucomicrobiota</taxon>
        <taxon>Verrucomicrobiia</taxon>
        <taxon>Verrucomicrobiales</taxon>
        <taxon>Verrucomicrobiaceae</taxon>
        <taxon>Oceaniferula</taxon>
    </lineage>
</organism>
<dbReference type="EMBL" id="JACBAZ010000005">
    <property type="protein sequence ID" value="NWK56728.1"/>
    <property type="molecule type" value="Genomic_DNA"/>
</dbReference>
<dbReference type="RefSeq" id="WP_178933524.1">
    <property type="nucleotide sequence ID" value="NZ_JACBAZ010000005.1"/>
</dbReference>